<dbReference type="AlphaFoldDB" id="A0AAN6NZK0"/>
<reference evidence="2" key="1">
    <citation type="journal article" date="2023" name="Mol. Phylogenet. Evol.">
        <title>Genome-scale phylogeny and comparative genomics of the fungal order Sordariales.</title>
        <authorList>
            <person name="Hensen N."/>
            <person name="Bonometti L."/>
            <person name="Westerberg I."/>
            <person name="Brannstrom I.O."/>
            <person name="Guillou S."/>
            <person name="Cros-Aarteil S."/>
            <person name="Calhoun S."/>
            <person name="Haridas S."/>
            <person name="Kuo A."/>
            <person name="Mondo S."/>
            <person name="Pangilinan J."/>
            <person name="Riley R."/>
            <person name="LaButti K."/>
            <person name="Andreopoulos B."/>
            <person name="Lipzen A."/>
            <person name="Chen C."/>
            <person name="Yan M."/>
            <person name="Daum C."/>
            <person name="Ng V."/>
            <person name="Clum A."/>
            <person name="Steindorff A."/>
            <person name="Ohm R.A."/>
            <person name="Martin F."/>
            <person name="Silar P."/>
            <person name="Natvig D.O."/>
            <person name="Lalanne C."/>
            <person name="Gautier V."/>
            <person name="Ament-Velasquez S.L."/>
            <person name="Kruys A."/>
            <person name="Hutchinson M.I."/>
            <person name="Powell A.J."/>
            <person name="Barry K."/>
            <person name="Miller A.N."/>
            <person name="Grigoriev I.V."/>
            <person name="Debuchy R."/>
            <person name="Gladieux P."/>
            <person name="Hiltunen Thoren M."/>
            <person name="Johannesson H."/>
        </authorList>
    </citation>
    <scope>NUCLEOTIDE SEQUENCE</scope>
    <source>
        <strain evidence="2">CBS 626.80</strain>
    </source>
</reference>
<dbReference type="Proteomes" id="UP001303222">
    <property type="component" value="Unassembled WGS sequence"/>
</dbReference>
<accession>A0AAN6NZK0</accession>
<feature type="region of interest" description="Disordered" evidence="1">
    <location>
        <begin position="125"/>
        <end position="203"/>
    </location>
</feature>
<sequence>MNIEQEAISYSNRSIYFDGAVATSFASTLYYYHRVFTGTAGPGQVHDGFRPIFGDHATAAAGDRSMLVLFQRRQALKIAHSIAQMTWNVAENSMYLMLPSSWSLPGLSCRRRAARLLYFSRPETQSPMLPKTRRKNFATGGGRSTTTITTTAKPRRSTAKKANYVEPQTTTDKDKPAASVDYDALDDLPTGHLAKKTRTTPES</sequence>
<evidence type="ECO:0000313" key="3">
    <source>
        <dbReference type="Proteomes" id="UP001303222"/>
    </source>
</evidence>
<protein>
    <submittedName>
        <fullName evidence="2">Uncharacterized protein</fullName>
    </submittedName>
</protein>
<evidence type="ECO:0000256" key="1">
    <source>
        <dbReference type="SAM" id="MobiDB-lite"/>
    </source>
</evidence>
<organism evidence="2 3">
    <name type="scientific">Pseudoneurospora amorphoporcata</name>
    <dbReference type="NCBI Taxonomy" id="241081"/>
    <lineage>
        <taxon>Eukaryota</taxon>
        <taxon>Fungi</taxon>
        <taxon>Dikarya</taxon>
        <taxon>Ascomycota</taxon>
        <taxon>Pezizomycotina</taxon>
        <taxon>Sordariomycetes</taxon>
        <taxon>Sordariomycetidae</taxon>
        <taxon>Sordariales</taxon>
        <taxon>Sordariaceae</taxon>
        <taxon>Pseudoneurospora</taxon>
    </lineage>
</organism>
<comment type="caution">
    <text evidence="2">The sequence shown here is derived from an EMBL/GenBank/DDBJ whole genome shotgun (WGS) entry which is preliminary data.</text>
</comment>
<proteinExistence type="predicted"/>
<evidence type="ECO:0000313" key="2">
    <source>
        <dbReference type="EMBL" id="KAK3953906.1"/>
    </source>
</evidence>
<feature type="compositionally biased region" description="Basic residues" evidence="1">
    <location>
        <begin position="193"/>
        <end position="203"/>
    </location>
</feature>
<dbReference type="EMBL" id="MU859098">
    <property type="protein sequence ID" value="KAK3953906.1"/>
    <property type="molecule type" value="Genomic_DNA"/>
</dbReference>
<keyword evidence="3" id="KW-1185">Reference proteome</keyword>
<gene>
    <name evidence="2" type="ORF">QBC32DRAFT_404577</name>
</gene>
<reference evidence="2" key="2">
    <citation type="submission" date="2023-06" db="EMBL/GenBank/DDBJ databases">
        <authorList>
            <consortium name="Lawrence Berkeley National Laboratory"/>
            <person name="Mondo S.J."/>
            <person name="Hensen N."/>
            <person name="Bonometti L."/>
            <person name="Westerberg I."/>
            <person name="Brannstrom I.O."/>
            <person name="Guillou S."/>
            <person name="Cros-Aarteil S."/>
            <person name="Calhoun S."/>
            <person name="Haridas S."/>
            <person name="Kuo A."/>
            <person name="Pangilinan J."/>
            <person name="Riley R."/>
            <person name="Labutti K."/>
            <person name="Andreopoulos B."/>
            <person name="Lipzen A."/>
            <person name="Chen C."/>
            <person name="Yanf M."/>
            <person name="Daum C."/>
            <person name="Ng V."/>
            <person name="Clum A."/>
            <person name="Steindorff A."/>
            <person name="Ohm R."/>
            <person name="Martin F."/>
            <person name="Silar P."/>
            <person name="Natvig D."/>
            <person name="Lalanne C."/>
            <person name="Gautier V."/>
            <person name="Ament-Velasquez S.L."/>
            <person name="Kruys A."/>
            <person name="Hutchinson M.I."/>
            <person name="Powell A.J."/>
            <person name="Barry K."/>
            <person name="Miller A.N."/>
            <person name="Grigoriev I.V."/>
            <person name="Debuchy R."/>
            <person name="Gladieux P."/>
            <person name="Thoren M.H."/>
            <person name="Johannesson H."/>
        </authorList>
    </citation>
    <scope>NUCLEOTIDE SEQUENCE</scope>
    <source>
        <strain evidence="2">CBS 626.80</strain>
    </source>
</reference>
<name>A0AAN6NZK0_9PEZI</name>